<dbReference type="Gene3D" id="3.90.550.10">
    <property type="entry name" value="Spore Coat Polysaccharide Biosynthesis Protein SpsA, Chain A"/>
    <property type="match status" value="1"/>
</dbReference>
<evidence type="ECO:0000313" key="2">
    <source>
        <dbReference type="EMBL" id="AMK11498.1"/>
    </source>
</evidence>
<dbReference type="PANTHER" id="PTHR48090">
    <property type="entry name" value="UNDECAPRENYL-PHOSPHATE 4-DEOXY-4-FORMAMIDO-L-ARABINOSE TRANSFERASE-RELATED"/>
    <property type="match status" value="1"/>
</dbReference>
<accession>A0A126QP67</accession>
<evidence type="ECO:0000313" key="4">
    <source>
        <dbReference type="Proteomes" id="UP000055611"/>
    </source>
</evidence>
<keyword evidence="4" id="KW-1185">Reference proteome</keyword>
<dbReference type="SUPFAM" id="SSF53335">
    <property type="entry name" value="S-adenosyl-L-methionine-dependent methyltransferases"/>
    <property type="match status" value="1"/>
</dbReference>
<dbReference type="CDD" id="cd04179">
    <property type="entry name" value="DPM_DPG-synthase_like"/>
    <property type="match status" value="1"/>
</dbReference>
<dbReference type="Proteomes" id="UP000295506">
    <property type="component" value="Unassembled WGS sequence"/>
</dbReference>
<dbReference type="SUPFAM" id="SSF53448">
    <property type="entry name" value="Nucleotide-diphospho-sugar transferases"/>
    <property type="match status" value="1"/>
</dbReference>
<dbReference type="EMBL" id="CP014206">
    <property type="protein sequence ID" value="AMK11498.1"/>
    <property type="molecule type" value="Genomic_DNA"/>
</dbReference>
<reference evidence="2 4" key="1">
    <citation type="journal article" date="2016" name="Front. Microbiol.">
        <title>Genome Sequence of the Piezophilic, Mesophilic Sulfate-Reducing Bacterium Desulfovibrio indicus J2T.</title>
        <authorList>
            <person name="Cao J."/>
            <person name="Maignien L."/>
            <person name="Shao Z."/>
            <person name="Alain K."/>
            <person name="Jebbar M."/>
        </authorList>
    </citation>
    <scope>NUCLEOTIDE SEQUENCE [LARGE SCALE GENOMIC DNA]</scope>
    <source>
        <strain evidence="2 4">J2</strain>
    </source>
</reference>
<evidence type="ECO:0000313" key="3">
    <source>
        <dbReference type="EMBL" id="TDT89898.1"/>
    </source>
</evidence>
<dbReference type="InterPro" id="IPR029063">
    <property type="entry name" value="SAM-dependent_MTases_sf"/>
</dbReference>
<dbReference type="Gene3D" id="3.40.50.150">
    <property type="entry name" value="Vaccinia Virus protein VP39"/>
    <property type="match status" value="1"/>
</dbReference>
<name>A0A126QP67_9BACT</name>
<reference evidence="3 5" key="2">
    <citation type="submission" date="2019-03" db="EMBL/GenBank/DDBJ databases">
        <title>Genomic Encyclopedia of Type Strains, Phase IV (KMG-IV): sequencing the most valuable type-strain genomes for metagenomic binning, comparative biology and taxonomic classification.</title>
        <authorList>
            <person name="Goeker M."/>
        </authorList>
    </citation>
    <scope>NUCLEOTIDE SEQUENCE [LARGE SCALE GENOMIC DNA]</scope>
    <source>
        <strain evidence="3 5">DSM 101483</strain>
    </source>
</reference>
<dbReference type="RefSeq" id="WP_078063751.1">
    <property type="nucleotide sequence ID" value="NZ_CP014206.1"/>
</dbReference>
<gene>
    <name evidence="2" type="ORF">AWY79_10405</name>
    <name evidence="3" type="ORF">EDC59_103196</name>
</gene>
<sequence length="481" mass="54801">MSTIFDLYQRCRKDHTQEYVELYDARADERISDLTGAKGYFYDKVREMVRFYVEPGKRVLAVNADAGQYLAWTEPSRGVGIETAPGLVEVARKAHPEFEFHVCAPEDFEAGEEFDYILILDAVNNMFDVQTALEKLQPACHEETRLIITWYNFLWKPLLKFAEKRGLKRPSTPQNWLSKAHIEQLVTLAGFEPTAHTRKILMPYRIPVLSELINNFVGGLPIINHFCLMNIMVARPVQAPDRGKFGVSVIVPCKDEADNIEAAVLRTPQMGSHTELIFCDDKSTDGTPDVVRRMQQEHPDKDIKLVNGPGICKAENVWTGFNAATQDIVMILDGDLTVPPEDLPKFYEALASGTGEFINGTRSVYPMRDDAMRLANIFGNKAFSMLFSYILSQSITDTLCGTKVLWRKDWLRLKNLLGSWGINDRWGDYELIFGAARLGLKHQDLPVRYMERVHGETKMTGRLKNAMIMLRMCIAAYRKFK</sequence>
<dbReference type="EMBL" id="SOBK01000003">
    <property type="protein sequence ID" value="TDT89898.1"/>
    <property type="molecule type" value="Genomic_DNA"/>
</dbReference>
<dbReference type="InterPro" id="IPR029044">
    <property type="entry name" value="Nucleotide-diphossugar_trans"/>
</dbReference>
<dbReference type="PANTHER" id="PTHR48090:SF7">
    <property type="entry name" value="RFBJ PROTEIN"/>
    <property type="match status" value="1"/>
</dbReference>
<keyword evidence="3" id="KW-0808">Transferase</keyword>
<evidence type="ECO:0000313" key="5">
    <source>
        <dbReference type="Proteomes" id="UP000295506"/>
    </source>
</evidence>
<dbReference type="InterPro" id="IPR050256">
    <property type="entry name" value="Glycosyltransferase_2"/>
</dbReference>
<protein>
    <submittedName>
        <fullName evidence="3">Glycosyl transferase family 2</fullName>
    </submittedName>
</protein>
<dbReference type="GO" id="GO:0016740">
    <property type="term" value="F:transferase activity"/>
    <property type="evidence" value="ECO:0007669"/>
    <property type="project" value="UniProtKB-KW"/>
</dbReference>
<feature type="domain" description="Glycosyltransferase 2-like" evidence="1">
    <location>
        <begin position="248"/>
        <end position="382"/>
    </location>
</feature>
<dbReference type="InterPro" id="IPR001173">
    <property type="entry name" value="Glyco_trans_2-like"/>
</dbReference>
<dbReference type="OrthoDB" id="9802649at2"/>
<dbReference type="Proteomes" id="UP000055611">
    <property type="component" value="Chromosome"/>
</dbReference>
<proteinExistence type="predicted"/>
<dbReference type="AlphaFoldDB" id="A0A126QP67"/>
<dbReference type="KEGG" id="dej:AWY79_10405"/>
<dbReference type="Pfam" id="PF00535">
    <property type="entry name" value="Glycos_transf_2"/>
    <property type="match status" value="1"/>
</dbReference>
<organism evidence="3 5">
    <name type="scientific">Pseudodesulfovibrio indicus</name>
    <dbReference type="NCBI Taxonomy" id="1716143"/>
    <lineage>
        <taxon>Bacteria</taxon>
        <taxon>Pseudomonadati</taxon>
        <taxon>Thermodesulfobacteriota</taxon>
        <taxon>Desulfovibrionia</taxon>
        <taxon>Desulfovibrionales</taxon>
        <taxon>Desulfovibrionaceae</taxon>
    </lineage>
</organism>
<evidence type="ECO:0000259" key="1">
    <source>
        <dbReference type="Pfam" id="PF00535"/>
    </source>
</evidence>